<dbReference type="AlphaFoldDB" id="A0A3M7Q0B8"/>
<feature type="compositionally biased region" description="Basic and acidic residues" evidence="1">
    <location>
        <begin position="157"/>
        <end position="171"/>
    </location>
</feature>
<dbReference type="EMBL" id="REGN01007945">
    <property type="protein sequence ID" value="RNA04840.1"/>
    <property type="molecule type" value="Genomic_DNA"/>
</dbReference>
<evidence type="ECO:0000256" key="1">
    <source>
        <dbReference type="SAM" id="MobiDB-lite"/>
    </source>
</evidence>
<accession>A0A3M7Q0B8</accession>
<sequence>MSRASCSAAGPKPSEFKARKKSSSNYAMSLESKWSKDFAVVITILKLKEITNFNRVSCRARPQGFAMSLQVPETEKKNSCENGNGKINGDLENNGDINGELRRIGDINGDNNRRRRLERRKIPETPTETGKCTEPPDLTESLAENPNGAETLTQDPNRAETETEDQNREEK</sequence>
<dbReference type="Proteomes" id="UP000276133">
    <property type="component" value="Unassembled WGS sequence"/>
</dbReference>
<protein>
    <submittedName>
        <fullName evidence="2">Uncharacterized protein</fullName>
    </submittedName>
</protein>
<evidence type="ECO:0000313" key="3">
    <source>
        <dbReference type="Proteomes" id="UP000276133"/>
    </source>
</evidence>
<feature type="region of interest" description="Disordered" evidence="1">
    <location>
        <begin position="1"/>
        <end position="22"/>
    </location>
</feature>
<organism evidence="2 3">
    <name type="scientific">Brachionus plicatilis</name>
    <name type="common">Marine rotifer</name>
    <name type="synonym">Brachionus muelleri</name>
    <dbReference type="NCBI Taxonomy" id="10195"/>
    <lineage>
        <taxon>Eukaryota</taxon>
        <taxon>Metazoa</taxon>
        <taxon>Spiralia</taxon>
        <taxon>Gnathifera</taxon>
        <taxon>Rotifera</taxon>
        <taxon>Eurotatoria</taxon>
        <taxon>Monogononta</taxon>
        <taxon>Pseudotrocha</taxon>
        <taxon>Ploima</taxon>
        <taxon>Brachionidae</taxon>
        <taxon>Brachionus</taxon>
    </lineage>
</organism>
<keyword evidence="3" id="KW-1185">Reference proteome</keyword>
<comment type="caution">
    <text evidence="2">The sequence shown here is derived from an EMBL/GenBank/DDBJ whole genome shotgun (WGS) entry which is preliminary data.</text>
</comment>
<name>A0A3M7Q0B8_BRAPC</name>
<feature type="compositionally biased region" description="Polar residues" evidence="1">
    <location>
        <begin position="142"/>
        <end position="156"/>
    </location>
</feature>
<reference evidence="2 3" key="1">
    <citation type="journal article" date="2018" name="Sci. Rep.">
        <title>Genomic signatures of local adaptation to the degree of environmental predictability in rotifers.</title>
        <authorList>
            <person name="Franch-Gras L."/>
            <person name="Hahn C."/>
            <person name="Garcia-Roger E.M."/>
            <person name="Carmona M.J."/>
            <person name="Serra M."/>
            <person name="Gomez A."/>
        </authorList>
    </citation>
    <scope>NUCLEOTIDE SEQUENCE [LARGE SCALE GENOMIC DNA]</scope>
    <source>
        <strain evidence="2">HYR1</strain>
    </source>
</reference>
<gene>
    <name evidence="2" type="ORF">BpHYR1_036965</name>
</gene>
<proteinExistence type="predicted"/>
<feature type="region of interest" description="Disordered" evidence="1">
    <location>
        <begin position="73"/>
        <end position="171"/>
    </location>
</feature>
<evidence type="ECO:0000313" key="2">
    <source>
        <dbReference type="EMBL" id="RNA04840.1"/>
    </source>
</evidence>